<evidence type="ECO:0000313" key="2">
    <source>
        <dbReference type="Proteomes" id="UP000640426"/>
    </source>
</evidence>
<sequence>MIAPTYVIEPDAANEFLRLTLTGDWDVVIAQRFTTDVTRTLREMIGQGARPGHLRTLIDMRRKNLLPQNAAAEFAKMVRPDSPSKRIAMLVSGAIHRLQAKRMSSEWHRIFESEEAAMTWLMDPSAPPKTFGMPAASAG</sequence>
<protein>
    <recommendedName>
        <fullName evidence="3">STAS/SEC14 domain-containing protein</fullName>
    </recommendedName>
</protein>
<gene>
    <name evidence="1" type="ORF">JAO74_10655</name>
</gene>
<name>A0ABS0XR41_9SPHN</name>
<comment type="caution">
    <text evidence="1">The sequence shown here is derived from an EMBL/GenBank/DDBJ whole genome shotgun (WGS) entry which is preliminary data.</text>
</comment>
<reference evidence="2" key="1">
    <citation type="submission" date="2020-12" db="EMBL/GenBank/DDBJ databases">
        <title>Hymenobacter sp.</title>
        <authorList>
            <person name="Kim M.K."/>
        </authorList>
    </citation>
    <scope>NUCLEOTIDE SEQUENCE [LARGE SCALE GENOMIC DNA]</scope>
    <source>
        <strain evidence="2">BT553</strain>
    </source>
</reference>
<organism evidence="1 2">
    <name type="scientific">Sphingomonas mollis</name>
    <dbReference type="NCBI Taxonomy" id="2795726"/>
    <lineage>
        <taxon>Bacteria</taxon>
        <taxon>Pseudomonadati</taxon>
        <taxon>Pseudomonadota</taxon>
        <taxon>Alphaproteobacteria</taxon>
        <taxon>Sphingomonadales</taxon>
        <taxon>Sphingomonadaceae</taxon>
        <taxon>Sphingomonas</taxon>
    </lineage>
</organism>
<dbReference type="RefSeq" id="WP_199037734.1">
    <property type="nucleotide sequence ID" value="NZ_JAELXS010000005.1"/>
</dbReference>
<evidence type="ECO:0008006" key="3">
    <source>
        <dbReference type="Google" id="ProtNLM"/>
    </source>
</evidence>
<evidence type="ECO:0000313" key="1">
    <source>
        <dbReference type="EMBL" id="MBJ6122250.1"/>
    </source>
</evidence>
<keyword evidence="2" id="KW-1185">Reference proteome</keyword>
<accession>A0ABS0XR41</accession>
<dbReference type="Proteomes" id="UP000640426">
    <property type="component" value="Unassembled WGS sequence"/>
</dbReference>
<proteinExistence type="predicted"/>
<dbReference type="EMBL" id="JAELXS010000005">
    <property type="protein sequence ID" value="MBJ6122250.1"/>
    <property type="molecule type" value="Genomic_DNA"/>
</dbReference>